<dbReference type="PROSITE" id="PS50106">
    <property type="entry name" value="PDZ"/>
    <property type="match status" value="2"/>
</dbReference>
<name>A0AB34IJ13_PRYPA</name>
<evidence type="ECO:0000313" key="5">
    <source>
        <dbReference type="Proteomes" id="UP001515480"/>
    </source>
</evidence>
<keyword evidence="5" id="KW-1185">Reference proteome</keyword>
<organism evidence="4 5">
    <name type="scientific">Prymnesium parvum</name>
    <name type="common">Toxic golden alga</name>
    <dbReference type="NCBI Taxonomy" id="97485"/>
    <lineage>
        <taxon>Eukaryota</taxon>
        <taxon>Haptista</taxon>
        <taxon>Haptophyta</taxon>
        <taxon>Prymnesiophyceae</taxon>
        <taxon>Prymnesiales</taxon>
        <taxon>Prymnesiaceae</taxon>
        <taxon>Prymnesium</taxon>
    </lineage>
</organism>
<dbReference type="Proteomes" id="UP001515480">
    <property type="component" value="Unassembled WGS sequence"/>
</dbReference>
<feature type="region of interest" description="Disordered" evidence="2">
    <location>
        <begin position="50"/>
        <end position="173"/>
    </location>
</feature>
<proteinExistence type="predicted"/>
<dbReference type="Gene3D" id="2.30.42.10">
    <property type="match status" value="1"/>
</dbReference>
<evidence type="ECO:0000259" key="3">
    <source>
        <dbReference type="PROSITE" id="PS50106"/>
    </source>
</evidence>
<dbReference type="CDD" id="cd00136">
    <property type="entry name" value="PDZ_canonical"/>
    <property type="match status" value="1"/>
</dbReference>
<feature type="region of interest" description="Disordered" evidence="2">
    <location>
        <begin position="848"/>
        <end position="898"/>
    </location>
</feature>
<dbReference type="InterPro" id="IPR001478">
    <property type="entry name" value="PDZ"/>
</dbReference>
<keyword evidence="1" id="KW-0175">Coiled coil</keyword>
<accession>A0AB34IJ13</accession>
<dbReference type="AlphaFoldDB" id="A0AB34IJ13"/>
<dbReference type="SMART" id="SM00228">
    <property type="entry name" value="PDZ"/>
    <property type="match status" value="2"/>
</dbReference>
<feature type="domain" description="PDZ" evidence="3">
    <location>
        <begin position="594"/>
        <end position="677"/>
    </location>
</feature>
<comment type="caution">
    <text evidence="4">The sequence shown here is derived from an EMBL/GenBank/DDBJ whole genome shotgun (WGS) entry which is preliminary data.</text>
</comment>
<feature type="compositionally biased region" description="Pro residues" evidence="2">
    <location>
        <begin position="58"/>
        <end position="77"/>
    </location>
</feature>
<dbReference type="InterPro" id="IPR036034">
    <property type="entry name" value="PDZ_sf"/>
</dbReference>
<evidence type="ECO:0000256" key="1">
    <source>
        <dbReference type="SAM" id="Coils"/>
    </source>
</evidence>
<feature type="coiled-coil region" evidence="1">
    <location>
        <begin position="299"/>
        <end position="326"/>
    </location>
</feature>
<feature type="compositionally biased region" description="Low complexity" evidence="2">
    <location>
        <begin position="94"/>
        <end position="128"/>
    </location>
</feature>
<feature type="domain" description="PDZ" evidence="3">
    <location>
        <begin position="758"/>
        <end position="808"/>
    </location>
</feature>
<feature type="compositionally biased region" description="Pro residues" evidence="2">
    <location>
        <begin position="129"/>
        <end position="171"/>
    </location>
</feature>
<gene>
    <name evidence="4" type="ORF">AB1Y20_012853</name>
</gene>
<feature type="region of interest" description="Disordered" evidence="2">
    <location>
        <begin position="191"/>
        <end position="218"/>
    </location>
</feature>
<dbReference type="Pfam" id="PF17820">
    <property type="entry name" value="PDZ_6"/>
    <property type="match status" value="1"/>
</dbReference>
<feature type="coiled-coil region" evidence="1">
    <location>
        <begin position="489"/>
        <end position="548"/>
    </location>
</feature>
<sequence>MDLTLAARLERQRAKAQSDASDAGGGACDSFRLDTTAASFGVCKCGFPKAAHARAPAAGPPTAPPSSAPPTAKPPASKPSAASPPSKPPPLLPPSAHSSSASPGASPASASPSKPSTAPVSQPLSSSPPSAPPSSSPPSPKPSTTPPPSNTLSSPPPSHLSSPPPSSPPPTACAEYRVDVTAARFGDCTCGFPKRSHAAAPPAARASPRRAPPAEPPLPSAACADYRVDLTAARFGDCNLLPLAPTDTPSAEGSPSLRSSAAQAAAAARAAADAAAALLSLEDEAALARLSAAAATRPARDSLAEMEAAERAAAEAAAALSGLDAEEGLGRVQLGAAALEASSCSLCSSTSMPRVVSLQQRSETVSAWRKKQVEKREAEEKAMTDRVALRKAVEVERQTKVAEDLARSAPRHAGGAESPVWHEIDHLTADPPEPPPPPLLISSAFWRSSKMLLNRGGSKSRLVDSSPVALDGTKAAQRLPPDTETYAAMQKANSALLDALAKERELQEKLTQRQASRQEAESRVAQMIREEEEIAAQLEALRRGATSESAAAPAEPPLAALPSRAAGTHAKRAKSRVPQQALGKLHEAALQVLEVEILRPSDDAPLGISCAPDAAGLGARVCALAEGMVAAKAGTLFVGDVIVSVNGAAVGGPRECEAALQCRGARVAIEVVLSSAAQLALSPPHVMSAILSVRLHLGAKQYLVQWSPSQRRTWATLEELFAAGSAQMWEHFDRSCRCFTASLEPIGGCGVVLAGKVVVDASGAAKAADLQPGDIVISVDQKELPDSELDATLRGATAAVALSVIRPGPKHSNPALQQAEIASEMNVVQSRRETMIEARDTLGRQLVARPSPGEMHLVPVRSSSSSGGGRTSPARLGPPRLRPASCAAGRVGFAAEPN</sequence>
<reference evidence="4 5" key="1">
    <citation type="journal article" date="2024" name="Science">
        <title>Giant polyketide synthase enzymes in the biosynthesis of giant marine polyether toxins.</title>
        <authorList>
            <person name="Fallon T.R."/>
            <person name="Shende V.V."/>
            <person name="Wierzbicki I.H."/>
            <person name="Pendleton A.L."/>
            <person name="Watervoot N.F."/>
            <person name="Auber R.P."/>
            <person name="Gonzalez D.J."/>
            <person name="Wisecaver J.H."/>
            <person name="Moore B.S."/>
        </authorList>
    </citation>
    <scope>NUCLEOTIDE SEQUENCE [LARGE SCALE GENOMIC DNA]</scope>
    <source>
        <strain evidence="4 5">12B1</strain>
    </source>
</reference>
<dbReference type="EMBL" id="JBGBPQ010000024">
    <property type="protein sequence ID" value="KAL1500184.1"/>
    <property type="molecule type" value="Genomic_DNA"/>
</dbReference>
<evidence type="ECO:0000256" key="2">
    <source>
        <dbReference type="SAM" id="MobiDB-lite"/>
    </source>
</evidence>
<dbReference type="InterPro" id="IPR041489">
    <property type="entry name" value="PDZ_6"/>
</dbReference>
<dbReference type="SUPFAM" id="SSF50156">
    <property type="entry name" value="PDZ domain-like"/>
    <property type="match status" value="2"/>
</dbReference>
<protein>
    <recommendedName>
        <fullName evidence="3">PDZ domain-containing protein</fullName>
    </recommendedName>
</protein>
<evidence type="ECO:0000313" key="4">
    <source>
        <dbReference type="EMBL" id="KAL1500184.1"/>
    </source>
</evidence>
<feature type="compositionally biased region" description="Low complexity" evidence="2">
    <location>
        <begin position="873"/>
        <end position="884"/>
    </location>
</feature>